<feature type="binding site" evidence="3">
    <location>
        <position position="143"/>
    </location>
    <ligand>
        <name>a divalent metal cation</name>
        <dbReference type="ChEBI" id="CHEBI:60240"/>
    </ligand>
</feature>
<proteinExistence type="inferred from homology"/>
<dbReference type="Proteomes" id="UP000294752">
    <property type="component" value="Unassembled WGS sequence"/>
</dbReference>
<dbReference type="PANTHER" id="PTHR37302">
    <property type="entry name" value="SLR1116 PROTEIN"/>
    <property type="match status" value="1"/>
</dbReference>
<feature type="binding site" evidence="3">
    <location>
        <position position="147"/>
    </location>
    <ligand>
        <name>a divalent metal cation</name>
        <dbReference type="ChEBI" id="CHEBI:60240"/>
    </ligand>
</feature>
<protein>
    <submittedName>
        <fullName evidence="4">Putative damage-inducible protein DinB</fullName>
    </submittedName>
</protein>
<dbReference type="InterPro" id="IPR034660">
    <property type="entry name" value="DinB/YfiT-like"/>
</dbReference>
<keyword evidence="5" id="KW-1185">Reference proteome</keyword>
<name>A0A4R7CRB8_9SPHI</name>
<sequence length="179" mass="21381">MIGYRENKNYIAVNIKASLVNYVDYNIWVTTQLVDWLWEQSDEMLYEECRSSFTSIARTLKHISDTQLYWSSMIRESPTPNFDYNPMEVDVRSEMDKLLNEAKLLADYVKDNGDDMCKRYLIDSEWFSSNFPKYEYLFHLILHTTYHRGQIVTIAHNVGIPNPPMLDYNFWNVLHRQTK</sequence>
<organism evidence="4 5">
    <name type="scientific">Sphingobacterium paludis</name>
    <dbReference type="NCBI Taxonomy" id="1476465"/>
    <lineage>
        <taxon>Bacteria</taxon>
        <taxon>Pseudomonadati</taxon>
        <taxon>Bacteroidota</taxon>
        <taxon>Sphingobacteriia</taxon>
        <taxon>Sphingobacteriales</taxon>
        <taxon>Sphingobacteriaceae</taxon>
        <taxon>Sphingobacterium</taxon>
    </lineage>
</organism>
<comment type="similarity">
    <text evidence="1">Belongs to the DinB family.</text>
</comment>
<gene>
    <name evidence="4" type="ORF">B0I21_11147</name>
</gene>
<evidence type="ECO:0000256" key="1">
    <source>
        <dbReference type="ARBA" id="ARBA00008635"/>
    </source>
</evidence>
<dbReference type="SUPFAM" id="SSF109854">
    <property type="entry name" value="DinB/YfiT-like putative metalloenzymes"/>
    <property type="match status" value="1"/>
</dbReference>
<dbReference type="Gene3D" id="1.20.120.450">
    <property type="entry name" value="dinb family like domain"/>
    <property type="match status" value="1"/>
</dbReference>
<evidence type="ECO:0000256" key="3">
    <source>
        <dbReference type="PIRSR" id="PIRSR607837-1"/>
    </source>
</evidence>
<dbReference type="EMBL" id="SNZV01000011">
    <property type="protein sequence ID" value="TDS08918.1"/>
    <property type="molecule type" value="Genomic_DNA"/>
</dbReference>
<evidence type="ECO:0000313" key="4">
    <source>
        <dbReference type="EMBL" id="TDS08918.1"/>
    </source>
</evidence>
<feature type="binding site" evidence="3">
    <location>
        <position position="62"/>
    </location>
    <ligand>
        <name>a divalent metal cation</name>
        <dbReference type="ChEBI" id="CHEBI:60240"/>
    </ligand>
</feature>
<comment type="caution">
    <text evidence="4">The sequence shown here is derived from an EMBL/GenBank/DDBJ whole genome shotgun (WGS) entry which is preliminary data.</text>
</comment>
<reference evidence="4 5" key="1">
    <citation type="submission" date="2019-03" db="EMBL/GenBank/DDBJ databases">
        <title>Genomic Encyclopedia of Type Strains, Phase III (KMG-III): the genomes of soil and plant-associated and newly described type strains.</title>
        <authorList>
            <person name="Whitman W."/>
        </authorList>
    </citation>
    <scope>NUCLEOTIDE SEQUENCE [LARGE SCALE GENOMIC DNA]</scope>
    <source>
        <strain evidence="4 5">CGMCC 1.12801</strain>
    </source>
</reference>
<dbReference type="GO" id="GO:0046872">
    <property type="term" value="F:metal ion binding"/>
    <property type="evidence" value="ECO:0007669"/>
    <property type="project" value="UniProtKB-KW"/>
</dbReference>
<dbReference type="Pfam" id="PF05163">
    <property type="entry name" value="DinB"/>
    <property type="match status" value="1"/>
</dbReference>
<dbReference type="InterPro" id="IPR007837">
    <property type="entry name" value="DinB"/>
</dbReference>
<evidence type="ECO:0000256" key="2">
    <source>
        <dbReference type="ARBA" id="ARBA00022723"/>
    </source>
</evidence>
<keyword evidence="2 3" id="KW-0479">Metal-binding</keyword>
<dbReference type="AlphaFoldDB" id="A0A4R7CRB8"/>
<evidence type="ECO:0000313" key="5">
    <source>
        <dbReference type="Proteomes" id="UP000294752"/>
    </source>
</evidence>
<accession>A0A4R7CRB8</accession>
<dbReference type="PANTHER" id="PTHR37302:SF3">
    <property type="entry name" value="DAMAGE-INDUCIBLE PROTEIN DINB"/>
    <property type="match status" value="1"/>
</dbReference>